<keyword evidence="10" id="KW-1185">Reference proteome</keyword>
<dbReference type="GO" id="GO:0007154">
    <property type="term" value="P:cell communication"/>
    <property type="evidence" value="ECO:0007669"/>
    <property type="project" value="InterPro"/>
</dbReference>
<keyword evidence="5" id="KW-0106">Calcium</keyword>
<dbReference type="Pfam" id="PF03160">
    <property type="entry name" value="Calx-beta"/>
    <property type="match status" value="5"/>
</dbReference>
<dbReference type="InterPro" id="IPR001343">
    <property type="entry name" value="Hemolysn_Ca-bd"/>
</dbReference>
<evidence type="ECO:0000256" key="7">
    <source>
        <dbReference type="SAM" id="MobiDB-lite"/>
    </source>
</evidence>
<dbReference type="SUPFAM" id="SSF141072">
    <property type="entry name" value="CalX-like"/>
    <property type="match status" value="7"/>
</dbReference>
<keyword evidence="2" id="KW-0964">Secreted</keyword>
<dbReference type="GO" id="GO:0008305">
    <property type="term" value="C:integrin complex"/>
    <property type="evidence" value="ECO:0007669"/>
    <property type="project" value="InterPro"/>
</dbReference>
<dbReference type="Pfam" id="PF17963">
    <property type="entry name" value="Big_9"/>
    <property type="match status" value="3"/>
</dbReference>
<dbReference type="PROSITE" id="PS00330">
    <property type="entry name" value="HEMOLYSIN_CALCIUM"/>
    <property type="match status" value="11"/>
</dbReference>
<dbReference type="InterPro" id="IPR050557">
    <property type="entry name" value="RTX_toxin/Mannuronan_C5-epim"/>
</dbReference>
<dbReference type="Gene3D" id="2.130.10.130">
    <property type="entry name" value="Integrin alpha, N-terminal"/>
    <property type="match status" value="2"/>
</dbReference>
<gene>
    <name evidence="9" type="ORF">ATO9_01655</name>
</gene>
<dbReference type="EMBL" id="AQQX01000001">
    <property type="protein sequence ID" value="KGM50233.1"/>
    <property type="molecule type" value="Genomic_DNA"/>
</dbReference>
<dbReference type="InterPro" id="IPR013517">
    <property type="entry name" value="FG-GAP"/>
</dbReference>
<dbReference type="Pfam" id="PF01839">
    <property type="entry name" value="FG-GAP"/>
    <property type="match status" value="2"/>
</dbReference>
<dbReference type="InterPro" id="IPR028994">
    <property type="entry name" value="Integrin_alpha_N"/>
</dbReference>
<evidence type="ECO:0000256" key="6">
    <source>
        <dbReference type="ARBA" id="ARBA00023180"/>
    </source>
</evidence>
<feature type="compositionally biased region" description="Low complexity" evidence="7">
    <location>
        <begin position="787"/>
        <end position="796"/>
    </location>
</feature>
<keyword evidence="3" id="KW-0732">Signal</keyword>
<dbReference type="SMART" id="SM00191">
    <property type="entry name" value="Int_alpha"/>
    <property type="match status" value="3"/>
</dbReference>
<evidence type="ECO:0000259" key="8">
    <source>
        <dbReference type="PROSITE" id="PS51233"/>
    </source>
</evidence>
<dbReference type="GO" id="GO:0007155">
    <property type="term" value="P:cell adhesion"/>
    <property type="evidence" value="ECO:0007669"/>
    <property type="project" value="InterPro"/>
</dbReference>
<evidence type="ECO:0000256" key="5">
    <source>
        <dbReference type="ARBA" id="ARBA00022837"/>
    </source>
</evidence>
<dbReference type="PRINTS" id="PR00313">
    <property type="entry name" value="CABNDNGRPT"/>
</dbReference>
<dbReference type="SUPFAM" id="SSF69318">
    <property type="entry name" value="Integrin alpha N-terminal domain"/>
    <property type="match status" value="1"/>
</dbReference>
<dbReference type="InterPro" id="IPR003644">
    <property type="entry name" value="Calx_beta"/>
</dbReference>
<dbReference type="Gene3D" id="2.60.40.3440">
    <property type="match status" value="1"/>
</dbReference>
<dbReference type="PANTHER" id="PTHR38340">
    <property type="entry name" value="S-LAYER PROTEIN"/>
    <property type="match status" value="1"/>
</dbReference>
<keyword evidence="4" id="KW-0677">Repeat</keyword>
<dbReference type="SMART" id="SM00216">
    <property type="entry name" value="VWD"/>
    <property type="match status" value="1"/>
</dbReference>
<evidence type="ECO:0000313" key="9">
    <source>
        <dbReference type="EMBL" id="KGM50233.1"/>
    </source>
</evidence>
<feature type="region of interest" description="Disordered" evidence="7">
    <location>
        <begin position="844"/>
        <end position="875"/>
    </location>
</feature>
<evidence type="ECO:0000256" key="1">
    <source>
        <dbReference type="ARBA" id="ARBA00004613"/>
    </source>
</evidence>
<dbReference type="Gene3D" id="2.60.40.2030">
    <property type="match status" value="6"/>
</dbReference>
<dbReference type="InterPro" id="IPR038081">
    <property type="entry name" value="CalX-like_sf"/>
</dbReference>
<evidence type="ECO:0000256" key="2">
    <source>
        <dbReference type="ARBA" id="ARBA00022525"/>
    </source>
</evidence>
<feature type="region of interest" description="Disordered" evidence="7">
    <location>
        <begin position="1546"/>
        <end position="1567"/>
    </location>
</feature>
<dbReference type="InterPro" id="IPR013519">
    <property type="entry name" value="Int_alpha_beta-p"/>
</dbReference>
<dbReference type="PROSITE" id="PS51470">
    <property type="entry name" value="FG_GAP"/>
    <property type="match status" value="1"/>
</dbReference>
<keyword evidence="6" id="KW-0325">Glycoprotein</keyword>
<protein>
    <recommendedName>
        <fullName evidence="8">VWFD domain-containing protein</fullName>
    </recommendedName>
</protein>
<feature type="region of interest" description="Disordered" evidence="7">
    <location>
        <begin position="412"/>
        <end position="466"/>
    </location>
</feature>
<name>A0A0A0EJA8_9RHOB</name>
<dbReference type="PROSITE" id="PS51233">
    <property type="entry name" value="VWFD"/>
    <property type="match status" value="1"/>
</dbReference>
<dbReference type="GO" id="GO:0005509">
    <property type="term" value="F:calcium ion binding"/>
    <property type="evidence" value="ECO:0007669"/>
    <property type="project" value="InterPro"/>
</dbReference>
<dbReference type="InterPro" id="IPR000413">
    <property type="entry name" value="Integrin_alpha"/>
</dbReference>
<sequence>MGDVNGDGFDDVGVTNNGEGLFVFLGGAAGLGSTPLDVEADADLSWSATTPFNLQPEVYGALATGDFNGDGIADIVLGNGEGGDQGQGYVRVLFGGPTLASADLNALDGTNGFEILGSTAGDDFGHSVSVGDLNNDGLDDLVIGAPNLGQFDDGGVYVIYGRDSAAGDTFDNVEDLSLGVDGMSLIRGGIAGDSFNYRDYLAGLNVDAGGDFNGDGIDDLTFSAPGNLRVYVLEGRDGGFGGPTLGMAGINSISGASGFVMRNFTTDDLQPRFAGDLDGDGIDELAIAVAFEPANGGFIADSGEAVFIKGGEARPTTTYLTSSSTNGVTILTGDPVTSVAGGLDLTGDGKADLVLGNFYAPVGQASLSGEVIVLPDINPVQVQFGTDAADALAGDAEANRIDGLGGNDTIEGLGENDTLFGSDGNDTLRGGSGNDSLLGQEDDDRIEGDDPGDTTGEDVLSGGGGNDTLVSLAGVDTAQGGDGEDLLIWDRSGLTTGITLTVGDVFDIEARDASSILLTTVQNVEQFDLVLGAAGDAVTLASGDDRVDGRGGNDNISGGDGNDTILGGVGNDILRGGADNDLLEGGRGIDELYSTEGRDTLDGGEDVDQAYIDRSAATNAVGFLQAADGSFRITGGNAETVTLRNIERIRLEAGSGNDSINASTGFGLEASYFDMGRGDDTLTFGGLISAAGGSGDDVMTRVDGGSIFGDEGNDTLSLLSGEGELYGRAGNDVLFNGDGSNVSLVGGSGHDELTARSGDDTLNAGSGDDTLDAGAGADILRGHQGNDSISGGSGDDSILGGLGSDTLLGGAGKDTIEFGTEADLVDGGSGDDVITAETNVGPDATSAHTLIGGAGEDNLTASDNDSSIEGGSGDDVLYSGDGDDTLFGGEGNDLLNAGSGSNLIYAGAGDDQITMSGQNDTVRGGSGIDTVRLNLGSEIGNQVVDLARFNVTEVEGAEITTGGGNDTVQGLSGKDIIRTGIGADSVTSGLGDDLVYAGAGNDYIDGGEGHDWLDGGSGDDTIYGRGGNDTLVGGEGDDYIDAGDGADLLVGGAGRDVLTFTYDNGMPVIEADADDIVEASFSTTPTQAAPVILTRKTGSGSPGPEEATPPVPDIKPTIIALDFKDVIRGSDGNDTILAGGGADSINGAVGDDMILGQGGNDTLAGGPGNDTLVGGNDFAHDDGEFDELLYTSSFAWDGIVTYSGGEMIVDVSGFARTAAEVDPGSIDRDPVSGEILSGDFVSEGRDVIWGMDAIRFRSAGNGPDAVLTDSVFQISYLADGPNVSALAFDDTLRADLAAPDNFSQAGGRVVEGAGSVLTNDVNPDEDAARNDTKRVVGLVNGTEQADGSFVATGAHGTLTLRTDGTWRYEYFADQGALIDRFERLNENAIEEIETFTYEMSDGRSAPVTAALKIEADYLGAVQDPVQQLDLTIEALPEVFEATGSDREVSYTFRLSEATEGRIDVDWALIGAEVGENVVLANDFADTQPLNGRLIFAAGEQEKILNVLVRGDALGELPEDIPLFINVTNREPELSVATLTSDIPRATIIDDDGIDPGTGGGTPGKSAGVSVTAPIQQVEGTSQTPTQVTFVITLSAPLDAPVTLDWSLSGPASDAADLSGPASGQVSFAAGQTTAEIDVAVKADTLVELDEDLTLSIVSASAPDGTAIGLTRPSATIRIVNDDRAEVSVSTRDSIEGGPILVEATLDAATDADIHVPWELMLPGGQRGATAGDLEAGAITSGIITIDAGTTRGTATIDTFDDVIDEKDETFEVRIESPTNLEGRDISLGNDSATGQIIDDDGVVLILTAPQGVEEGTDVDGVLPFEVILFNPVSGERVTSQTDITADWKVFLGANHGSSALSADDLAEGQALTGNVTIPAGQSSAVINLNINADSDIEDDERVTLLLTDVTAADGSTVPTAALTANSLVLDDDGITVKVESAQTEIEEGDPGDPKSVEYVFTRGGDTSKRVVVDWAMQVDNDEERTYTDYEFVPNHGWIYEVPEQLYQDGVPGVIPIYTTFRGWDYFMTPDDFEALENEPSWFYLRKANLVVAEQKTVTDAQTFGSATTQQTDLSLNHRIVHNIDIRENSPDPQLDGIDISAIPERITLFEHFVSGPDIASVLGGSVTADYDFGTYVDVIFEDATQPQFQLYLSQLAEVSLPNFVRPGEIFSVSVMSDLSDTQFDGNVLNGGYSSIGVEAGISLTNASLRTTFSTDEIGGAIAALYPGLSFDETIQFNDIDELIQLGLLDEDGKSFGVKDLLPSGSVDPAVLDQLPDITVSFEVSDGDPVFKVEDLGDRYYGEANNTLVTLNGSVTDLLPYLGNVLSVSAERSKAVTVQGQEIEGKLSAEATLLDISLAGGLGMRTTMEFEPDFFYANVEIEGLGVEEDMVMASAPNPATFTAPDDSGVLYGSISYNQSGKLTLRGSIAPTGTYSIEFLKAQLSATLDTPVDEFELFEVEKGPFLEAPAAGDGFTSTDLANLVIFEAVVPDYTFTERSYDFTIPVFDPQGIELTGQVVFEPGETEKTVSLGIIPDEDPEVHVTANMNVLEAKSSDGNPVRVLNQVASTRILDEDYDNEELRERWEEEQDKRWDYLVELFSTNAWMAGDPHLQTLDGLGYSFQVVGEFVLLRSTTQFPLEVQVRTEPSEGSNLVSAVTAVAIQHLATKVTLAIGRDAPLWVNGTARFIADGETATLIGMDVTRSGDEYLVRTSAGDNFEIRLQDAHIDLSPVPSGLRTHAVEGLLGNFDGDATNDLQLGDGTVLGTSPSYSTLYGSFADAWRVTDATSLLDYADGETTADFTDLTFPAAHVTLEDLPDDVVAAATAAVDSRGITDPQIRENAILDYALTGDASYIDGASRLSLQSSGSPDRVTVAAAPDLGAAVSVRAAGDSVTEADAAAADIGFVVFRFGDVTQAATFNWSIGGDVDAMDLAPGQALTGTVTFAADQTEALIFVSVADDTDAERDEALRLRISDPSGTATVARATSETLLINDDGPLPATYRVETGQRIIEEGDPETPSVLRITVYRDGDTSVASSLDVTVSNTELFSDIPSQVDFAAGDDSATLAIPLMADLEPGSPSETEVTITTPTGAILVPVTVTDSDKPLIVNDDFASVEAGTSTTIAILDNDNGFDLRLANSNAVSLGQAANGAVSLDQSGTRVIYTPKTGYFGADSFTYSLLAASGLTSDVATVSVDVAPLSRIASAMTAQDDTVSTAAFQPITFDVRGNDSGAAGLVPVIEEGPDIGTARVLGDGRIHYSAPDDLTIPVGEVRLTSLSYRVTDGADTDTAMVLIQLLGQEPDGTVNGLPRLNALVGQGDDDMIIGGAGNDRLNGRDGDDTLDGGSGQDISFGGNGSDLHIVRDAGDRVVERADWTGRDIVNVYSEVFDEPDAFVEEIRLVGPDARVAKGNLGNNRLIGNDGDNVLDGGRGADLMIGGAGDERYVIRTRGDVALEEADAGIDFVMAHRNHALEANIEWLALAKVEKKDGSLRDLNAVGNDLNNTIVGNMQNNTLIGRGGSDTLKGQGGADTFVFDSFIGKRSDRIVDFDAAEGDRIVLSADLFGLTPGALTPELFTMAAAATGSDYRLVFDGALNALSFDPDGDGARAERVIVRMDGVDVLTADDIFVV</sequence>
<accession>A0A0A0EJA8</accession>
<feature type="compositionally biased region" description="Polar residues" evidence="7">
    <location>
        <begin position="859"/>
        <end position="869"/>
    </location>
</feature>
<dbReference type="InterPro" id="IPR018511">
    <property type="entry name" value="Hemolysin-typ_Ca-bd_CS"/>
</dbReference>
<feature type="region of interest" description="Disordered" evidence="7">
    <location>
        <begin position="756"/>
        <end position="796"/>
    </location>
</feature>
<evidence type="ECO:0000256" key="4">
    <source>
        <dbReference type="ARBA" id="ARBA00022737"/>
    </source>
</evidence>
<evidence type="ECO:0000313" key="10">
    <source>
        <dbReference type="Proteomes" id="UP000030004"/>
    </source>
</evidence>
<organism evidence="9 10">
    <name type="scientific">Pseudooceanicola atlanticus</name>
    <dbReference type="NCBI Taxonomy" id="1461694"/>
    <lineage>
        <taxon>Bacteria</taxon>
        <taxon>Pseudomonadati</taxon>
        <taxon>Pseudomonadota</taxon>
        <taxon>Alphaproteobacteria</taxon>
        <taxon>Rhodobacterales</taxon>
        <taxon>Paracoccaceae</taxon>
        <taxon>Pseudooceanicola</taxon>
    </lineage>
</organism>
<dbReference type="SUPFAM" id="SSF51120">
    <property type="entry name" value="beta-Roll"/>
    <property type="match status" value="10"/>
</dbReference>
<dbReference type="InterPro" id="IPR001846">
    <property type="entry name" value="VWF_type-D"/>
</dbReference>
<dbReference type="PANTHER" id="PTHR38340:SF1">
    <property type="entry name" value="S-LAYER PROTEIN"/>
    <property type="match status" value="1"/>
</dbReference>
<proteinExistence type="predicted"/>
<dbReference type="Pfam" id="PF00353">
    <property type="entry name" value="HemolysinCabind"/>
    <property type="match status" value="15"/>
</dbReference>
<dbReference type="Proteomes" id="UP000030004">
    <property type="component" value="Unassembled WGS sequence"/>
</dbReference>
<feature type="domain" description="VWFD" evidence="8">
    <location>
        <begin position="2600"/>
        <end position="2787"/>
    </location>
</feature>
<dbReference type="Gene3D" id="2.150.10.10">
    <property type="entry name" value="Serralysin-like metalloprotease, C-terminal"/>
    <property type="match status" value="10"/>
</dbReference>
<comment type="subcellular location">
    <subcellularLocation>
        <location evidence="1">Secreted</location>
    </subcellularLocation>
</comment>
<dbReference type="GO" id="GO:0005576">
    <property type="term" value="C:extracellular region"/>
    <property type="evidence" value="ECO:0007669"/>
    <property type="project" value="UniProtKB-SubCell"/>
</dbReference>
<dbReference type="STRING" id="1461694.ATO9_01655"/>
<dbReference type="eggNOG" id="COG2931">
    <property type="taxonomic scope" value="Bacteria"/>
</dbReference>
<reference evidence="9 10" key="1">
    <citation type="journal article" date="2015" name="Antonie Van Leeuwenhoek">
        <title>Pseudooceanicola atlanticus gen. nov. sp. nov., isolated from surface seawater of the Atlantic Ocean and reclassification of Oceanicola batsensis, Oceanicola marinus, Oceanicola nitratireducens, Oceanicola nanhaiensis, Oceanicola antarcticus and Oceanicola flagellatus, as Pseudooceanicola batsensis comb. nov., Pseudooceanicola marinus comb. nov., Pseudooceanicola nitratireducens comb. nov., Pseudooceanicola nanhaiensis comb. nov., Pseudooceanicola antarcticus comb. nov., and Pseudooceanicola flagellatus comb. nov.</title>
        <authorList>
            <person name="Lai Q."/>
            <person name="Li G."/>
            <person name="Liu X."/>
            <person name="Du Y."/>
            <person name="Sun F."/>
            <person name="Shao Z."/>
        </authorList>
    </citation>
    <scope>NUCLEOTIDE SEQUENCE [LARGE SCALE GENOMIC DNA]</scope>
    <source>
        <strain evidence="9 10">22II-s11g</strain>
    </source>
</reference>
<feature type="compositionally biased region" description="Acidic residues" evidence="7">
    <location>
        <begin position="440"/>
        <end position="456"/>
    </location>
</feature>
<comment type="caution">
    <text evidence="9">The sequence shown here is derived from an EMBL/GenBank/DDBJ whole genome shotgun (WGS) entry which is preliminary data.</text>
</comment>
<feature type="compositionally biased region" description="Low complexity" evidence="7">
    <location>
        <begin position="764"/>
        <end position="778"/>
    </location>
</feature>
<dbReference type="InterPro" id="IPR011049">
    <property type="entry name" value="Serralysin-like_metalloprot_C"/>
</dbReference>
<evidence type="ECO:0000256" key="3">
    <source>
        <dbReference type="ARBA" id="ARBA00022729"/>
    </source>
</evidence>
<dbReference type="Pfam" id="PF00094">
    <property type="entry name" value="VWD"/>
    <property type="match status" value="1"/>
</dbReference>
<dbReference type="PRINTS" id="PR01185">
    <property type="entry name" value="INTEGRINA"/>
</dbReference>